<evidence type="ECO:0000256" key="3">
    <source>
        <dbReference type="ARBA" id="ARBA00023157"/>
    </source>
</evidence>
<dbReference type="EMBL" id="LDUG01000018">
    <property type="protein sequence ID" value="KVW96864.1"/>
    <property type="molecule type" value="Genomic_DNA"/>
</dbReference>
<evidence type="ECO:0000259" key="6">
    <source>
        <dbReference type="PROSITE" id="PS51352"/>
    </source>
</evidence>
<dbReference type="GO" id="GO:0030313">
    <property type="term" value="C:cell envelope"/>
    <property type="evidence" value="ECO:0007669"/>
    <property type="project" value="UniProtKB-SubCell"/>
</dbReference>
<reference evidence="7 8" key="1">
    <citation type="journal article" date="2015" name="Appl. Environ. Microbiol.">
        <title>Aerobic and Anaerobic Thiosulfate Oxidation by a Cold-Adapted, Subglacial Chemoautotroph.</title>
        <authorList>
            <person name="Harrold Z.R."/>
            <person name="Skidmore M.L."/>
            <person name="Hamilton T.L."/>
            <person name="Desch L."/>
            <person name="Amada K."/>
            <person name="van Gelder W."/>
            <person name="Glover K."/>
            <person name="Roden E.E."/>
            <person name="Boyd E.S."/>
        </authorList>
    </citation>
    <scope>NUCLEOTIDE SEQUENCE [LARGE SCALE GENOMIC DNA]</scope>
    <source>
        <strain evidence="7 8">RG</strain>
    </source>
</reference>
<dbReference type="STRING" id="1123392.GCA_000376425_00718"/>
<dbReference type="RefSeq" id="WP_059752873.1">
    <property type="nucleotide sequence ID" value="NZ_LDUG01000018.1"/>
</dbReference>
<dbReference type="GO" id="GO:0017004">
    <property type="term" value="P:cytochrome complex assembly"/>
    <property type="evidence" value="ECO:0007669"/>
    <property type="project" value="UniProtKB-KW"/>
</dbReference>
<protein>
    <submittedName>
        <fullName evidence="7">Thioredoxin</fullName>
    </submittedName>
</protein>
<keyword evidence="2" id="KW-0201">Cytochrome c-type biogenesis</keyword>
<dbReference type="InterPro" id="IPR036249">
    <property type="entry name" value="Thioredoxin-like_sf"/>
</dbReference>
<dbReference type="Gene3D" id="3.40.30.10">
    <property type="entry name" value="Glutaredoxin"/>
    <property type="match status" value="1"/>
</dbReference>
<evidence type="ECO:0000256" key="5">
    <source>
        <dbReference type="SAM" id="SignalP"/>
    </source>
</evidence>
<dbReference type="AlphaFoldDB" id="A0A106BQP6"/>
<evidence type="ECO:0000313" key="8">
    <source>
        <dbReference type="Proteomes" id="UP000064243"/>
    </source>
</evidence>
<organism evidence="7 8">
    <name type="scientific">Thiobacillus denitrificans</name>
    <dbReference type="NCBI Taxonomy" id="36861"/>
    <lineage>
        <taxon>Bacteria</taxon>
        <taxon>Pseudomonadati</taxon>
        <taxon>Pseudomonadota</taxon>
        <taxon>Betaproteobacteria</taxon>
        <taxon>Nitrosomonadales</taxon>
        <taxon>Thiobacillaceae</taxon>
        <taxon>Thiobacillus</taxon>
    </lineage>
</organism>
<dbReference type="OrthoDB" id="9811352at2"/>
<dbReference type="CDD" id="cd02966">
    <property type="entry name" value="TlpA_like_family"/>
    <property type="match status" value="1"/>
</dbReference>
<sequence>MQKKWLYALPVALAALAAGVWLAQTRYAPQVPAAPALAALWQLGFPDIEGRQQPMSQWRGQVVVLNFWASWCAPCREEMPDFADLRTRFRPSGVEFVGIAIDNPANVAQFLQRQPVNYPILIGEGAAHSLARQLGNPSGALPYTIVLDRDGSIALSHLGRLPRVKLESALRKIGPQL</sequence>
<evidence type="ECO:0000256" key="1">
    <source>
        <dbReference type="ARBA" id="ARBA00004196"/>
    </source>
</evidence>
<dbReference type="PROSITE" id="PS00194">
    <property type="entry name" value="THIOREDOXIN_1"/>
    <property type="match status" value="1"/>
</dbReference>
<keyword evidence="3" id="KW-1015">Disulfide bond</keyword>
<evidence type="ECO:0000256" key="2">
    <source>
        <dbReference type="ARBA" id="ARBA00022748"/>
    </source>
</evidence>
<dbReference type="GO" id="GO:0015036">
    <property type="term" value="F:disulfide oxidoreductase activity"/>
    <property type="evidence" value="ECO:0007669"/>
    <property type="project" value="UniProtKB-ARBA"/>
</dbReference>
<dbReference type="InterPro" id="IPR017937">
    <property type="entry name" value="Thioredoxin_CS"/>
</dbReference>
<comment type="caution">
    <text evidence="7">The sequence shown here is derived from an EMBL/GenBank/DDBJ whole genome shotgun (WGS) entry which is preliminary data.</text>
</comment>
<dbReference type="PANTHER" id="PTHR42852">
    <property type="entry name" value="THIOL:DISULFIDE INTERCHANGE PROTEIN DSBE"/>
    <property type="match status" value="1"/>
</dbReference>
<proteinExistence type="predicted"/>
<keyword evidence="4" id="KW-0676">Redox-active center</keyword>
<dbReference type="PROSITE" id="PS51352">
    <property type="entry name" value="THIOREDOXIN_2"/>
    <property type="match status" value="1"/>
</dbReference>
<evidence type="ECO:0000256" key="4">
    <source>
        <dbReference type="ARBA" id="ARBA00023284"/>
    </source>
</evidence>
<dbReference type="GO" id="GO:0016209">
    <property type="term" value="F:antioxidant activity"/>
    <property type="evidence" value="ECO:0007669"/>
    <property type="project" value="InterPro"/>
</dbReference>
<gene>
    <name evidence="7" type="ORF">ABW22_05385</name>
</gene>
<feature type="signal peptide" evidence="5">
    <location>
        <begin position="1"/>
        <end position="23"/>
    </location>
</feature>
<dbReference type="PATRIC" id="fig|36861.3.peg.539"/>
<dbReference type="SUPFAM" id="SSF52833">
    <property type="entry name" value="Thioredoxin-like"/>
    <property type="match status" value="1"/>
</dbReference>
<dbReference type="InterPro" id="IPR000866">
    <property type="entry name" value="AhpC/TSA"/>
</dbReference>
<dbReference type="InterPro" id="IPR050553">
    <property type="entry name" value="Thioredoxin_ResA/DsbE_sf"/>
</dbReference>
<evidence type="ECO:0000313" key="7">
    <source>
        <dbReference type="EMBL" id="KVW96864.1"/>
    </source>
</evidence>
<dbReference type="InterPro" id="IPR013766">
    <property type="entry name" value="Thioredoxin_domain"/>
</dbReference>
<comment type="subcellular location">
    <subcellularLocation>
        <location evidence="1">Cell envelope</location>
    </subcellularLocation>
</comment>
<name>A0A106BQP6_THIDE</name>
<accession>A0A106BQP6</accession>
<feature type="chain" id="PRO_5007125716" evidence="5">
    <location>
        <begin position="24"/>
        <end position="177"/>
    </location>
</feature>
<dbReference type="Proteomes" id="UP000064243">
    <property type="component" value="Unassembled WGS sequence"/>
</dbReference>
<dbReference type="Pfam" id="PF00578">
    <property type="entry name" value="AhpC-TSA"/>
    <property type="match status" value="1"/>
</dbReference>
<feature type="domain" description="Thioredoxin" evidence="6">
    <location>
        <begin position="28"/>
        <end position="175"/>
    </location>
</feature>
<keyword evidence="5" id="KW-0732">Signal</keyword>
<keyword evidence="8" id="KW-1185">Reference proteome</keyword>
<dbReference type="PANTHER" id="PTHR42852:SF6">
    <property type="entry name" value="THIOL:DISULFIDE INTERCHANGE PROTEIN DSBE"/>
    <property type="match status" value="1"/>
</dbReference>